<evidence type="ECO:0000313" key="2">
    <source>
        <dbReference type="EMBL" id="GIL75524.1"/>
    </source>
</evidence>
<feature type="compositionally biased region" description="Basic and acidic residues" evidence="1">
    <location>
        <begin position="102"/>
        <end position="112"/>
    </location>
</feature>
<feature type="compositionally biased region" description="Acidic residues" evidence="1">
    <location>
        <begin position="113"/>
        <end position="130"/>
    </location>
</feature>
<feature type="compositionally biased region" description="Low complexity" evidence="1">
    <location>
        <begin position="333"/>
        <end position="348"/>
    </location>
</feature>
<feature type="region of interest" description="Disordered" evidence="1">
    <location>
        <begin position="226"/>
        <end position="250"/>
    </location>
</feature>
<organism evidence="2 3">
    <name type="scientific">Volvox reticuliferus</name>
    <dbReference type="NCBI Taxonomy" id="1737510"/>
    <lineage>
        <taxon>Eukaryota</taxon>
        <taxon>Viridiplantae</taxon>
        <taxon>Chlorophyta</taxon>
        <taxon>core chlorophytes</taxon>
        <taxon>Chlorophyceae</taxon>
        <taxon>CS clade</taxon>
        <taxon>Chlamydomonadales</taxon>
        <taxon>Volvocaceae</taxon>
        <taxon>Volvox</taxon>
    </lineage>
</organism>
<gene>
    <name evidence="2" type="ORF">Vretifemale_5295</name>
</gene>
<accession>A0A8J4C4Z1</accession>
<dbReference type="EMBL" id="BNCP01000007">
    <property type="protein sequence ID" value="GIL75524.1"/>
    <property type="molecule type" value="Genomic_DNA"/>
</dbReference>
<evidence type="ECO:0000313" key="3">
    <source>
        <dbReference type="Proteomes" id="UP000747110"/>
    </source>
</evidence>
<dbReference type="Proteomes" id="UP000747110">
    <property type="component" value="Unassembled WGS sequence"/>
</dbReference>
<name>A0A8J4C4Z1_9CHLO</name>
<feature type="region of interest" description="Disordered" evidence="1">
    <location>
        <begin position="330"/>
        <end position="361"/>
    </location>
</feature>
<dbReference type="AlphaFoldDB" id="A0A8J4C4Z1"/>
<comment type="caution">
    <text evidence="2">The sequence shown here is derived from an EMBL/GenBank/DDBJ whole genome shotgun (WGS) entry which is preliminary data.</text>
</comment>
<keyword evidence="3" id="KW-1185">Reference proteome</keyword>
<evidence type="ECO:0000256" key="1">
    <source>
        <dbReference type="SAM" id="MobiDB-lite"/>
    </source>
</evidence>
<sequence>TPDRVAGPGGLSRNLSRHRSAVMRRGDTTTGITSGNTTGRPTLITVKPQRPMLPESVAAAIAAMRNSAAWGDVAHRLSDTGIINTLSAGAGAKLEEAAAALARERVKPRQDEEAGSSEDEDEDDGEDDEERNMLSPDKQREMFVERWRTWFDDADNAPVSGLLPSYGATSTHSIELVPSPAAPPATRDGGGSGGGGGIRTLCDGETCSGLEDVAAVGGQQGARVAQGAEETGVRQQQSGMDRVQVRQARAGPRVVDVDVDLTVAAPAGEGSQRRPLGQVVIPALTAAMAFTPVAIGLSLSEVPATPNMGVEASRPNSSRRALQRACLIRDIASGPSQSSNRSHSSTRSNEGAEAVGCGRMADGGAVSNGSNAVSDGGRGEGGGRAGAFLAARAMAVSDSGKLGGLPRRRRHRHSVCLVDASTQVNSPPDTASVNLLASCAAAAGPSPGNAVAAAMTAADAGAAAAAMEARASGDHSKLYSTGGLLPLVPQNTCY</sequence>
<feature type="non-terminal residue" evidence="2">
    <location>
        <position position="494"/>
    </location>
</feature>
<reference evidence="2" key="1">
    <citation type="journal article" date="2021" name="Proc. Natl. Acad. Sci. U.S.A.">
        <title>Three genomes in the algal genus Volvox reveal the fate of a haploid sex-determining region after a transition to homothallism.</title>
        <authorList>
            <person name="Yamamoto K."/>
            <person name="Hamaji T."/>
            <person name="Kawai-Toyooka H."/>
            <person name="Matsuzaki R."/>
            <person name="Takahashi F."/>
            <person name="Nishimura Y."/>
            <person name="Kawachi M."/>
            <person name="Noguchi H."/>
            <person name="Minakuchi Y."/>
            <person name="Umen J.G."/>
            <person name="Toyoda A."/>
            <person name="Nozaki H."/>
        </authorList>
    </citation>
    <scope>NUCLEOTIDE SEQUENCE</scope>
    <source>
        <strain evidence="2">NIES-3786</strain>
    </source>
</reference>
<protein>
    <submittedName>
        <fullName evidence="2">Uncharacterized protein</fullName>
    </submittedName>
</protein>
<feature type="region of interest" description="Disordered" evidence="1">
    <location>
        <begin position="102"/>
        <end position="140"/>
    </location>
</feature>
<feature type="non-terminal residue" evidence="2">
    <location>
        <position position="1"/>
    </location>
</feature>
<proteinExistence type="predicted"/>